<keyword evidence="5" id="KW-0418">Kinase</keyword>
<dbReference type="Gene3D" id="3.30.200.20">
    <property type="entry name" value="Phosphorylase Kinase, domain 1"/>
    <property type="match status" value="1"/>
</dbReference>
<dbReference type="OrthoDB" id="289250at2759"/>
<comment type="catalytic activity">
    <reaction evidence="8">
        <text>L-seryl-[protein] + ATP = O-phospho-L-seryl-[protein] + ADP + H(+)</text>
        <dbReference type="Rhea" id="RHEA:17989"/>
        <dbReference type="Rhea" id="RHEA-COMP:9863"/>
        <dbReference type="Rhea" id="RHEA-COMP:11604"/>
        <dbReference type="ChEBI" id="CHEBI:15378"/>
        <dbReference type="ChEBI" id="CHEBI:29999"/>
        <dbReference type="ChEBI" id="CHEBI:30616"/>
        <dbReference type="ChEBI" id="CHEBI:83421"/>
        <dbReference type="ChEBI" id="CHEBI:456216"/>
        <dbReference type="EC" id="2.7.11.1"/>
    </reaction>
</comment>
<evidence type="ECO:0000256" key="8">
    <source>
        <dbReference type="ARBA" id="ARBA00048679"/>
    </source>
</evidence>
<dbReference type="InterPro" id="IPR011009">
    <property type="entry name" value="Kinase-like_dom_sf"/>
</dbReference>
<reference evidence="11 12" key="1">
    <citation type="journal article" name="Sci. Rep.">
        <title>Genome-scale phylogenetic analyses confirm Olpidium as the closest living zoosporic fungus to the non-flagellated, terrestrial fungi.</title>
        <authorList>
            <person name="Chang Y."/>
            <person name="Rochon D."/>
            <person name="Sekimoto S."/>
            <person name="Wang Y."/>
            <person name="Chovatia M."/>
            <person name="Sandor L."/>
            <person name="Salamov A."/>
            <person name="Grigoriev I.V."/>
            <person name="Stajich J.E."/>
            <person name="Spatafora J.W."/>
        </authorList>
    </citation>
    <scope>NUCLEOTIDE SEQUENCE [LARGE SCALE GENOMIC DNA]</scope>
    <source>
        <strain evidence="11">S191</strain>
    </source>
</reference>
<sequence>PPAPVPAHELPARAKSPPRHPSQDAKVEGELHSASDSVPLAAAQPTGAGQAEVGLMSAAINDRTGNSTFPTRIGRYSIVKNLGKGTFSVVYLASIVGAKEHAPQTHPSPWELLVAIKVIPRVAILEDNRLKASVDREIQLLEYASGHPGVVRFVEVLSVRPDGSLRRLTRKPAPNAVSTSTSPQGRREIRPEGHRGGNLKPEQRDDCLATSPIPASTLWGPDVDDSSGWDCLVLEYVAGGELFDWIMDRFSSGDTKGAEVIDNGLESVAHAEVESAEESRCTHEDDIPYRTYPDLKVTDFGLARLFDPASPLLTTRCGSEEYAAPEIILGQPYDGRLTDAWALGVI</sequence>
<keyword evidence="4" id="KW-0547">Nucleotide-binding</keyword>
<dbReference type="GO" id="GO:0004674">
    <property type="term" value="F:protein serine/threonine kinase activity"/>
    <property type="evidence" value="ECO:0007669"/>
    <property type="project" value="UniProtKB-KW"/>
</dbReference>
<dbReference type="Pfam" id="PF00069">
    <property type="entry name" value="Pkinase"/>
    <property type="match status" value="1"/>
</dbReference>
<evidence type="ECO:0000256" key="6">
    <source>
        <dbReference type="ARBA" id="ARBA00022840"/>
    </source>
</evidence>
<feature type="compositionally biased region" description="Basic and acidic residues" evidence="9">
    <location>
        <begin position="21"/>
        <end position="33"/>
    </location>
</feature>
<dbReference type="AlphaFoldDB" id="A0A8H8DG05"/>
<feature type="non-terminal residue" evidence="11">
    <location>
        <position position="1"/>
    </location>
</feature>
<organism evidence="11 12">
    <name type="scientific">Olpidium bornovanus</name>
    <dbReference type="NCBI Taxonomy" id="278681"/>
    <lineage>
        <taxon>Eukaryota</taxon>
        <taxon>Fungi</taxon>
        <taxon>Fungi incertae sedis</taxon>
        <taxon>Olpidiomycota</taxon>
        <taxon>Olpidiomycotina</taxon>
        <taxon>Olpidiomycetes</taxon>
        <taxon>Olpidiales</taxon>
        <taxon>Olpidiaceae</taxon>
        <taxon>Olpidium</taxon>
    </lineage>
</organism>
<accession>A0A8H8DG05</accession>
<dbReference type="SMART" id="SM00220">
    <property type="entry name" value="S_TKc"/>
    <property type="match status" value="1"/>
</dbReference>
<proteinExistence type="predicted"/>
<dbReference type="EMBL" id="JAEFCI010010983">
    <property type="protein sequence ID" value="KAG5456893.1"/>
    <property type="molecule type" value="Genomic_DNA"/>
</dbReference>
<dbReference type="SUPFAM" id="SSF56112">
    <property type="entry name" value="Protein kinase-like (PK-like)"/>
    <property type="match status" value="1"/>
</dbReference>
<feature type="non-terminal residue" evidence="11">
    <location>
        <position position="346"/>
    </location>
</feature>
<evidence type="ECO:0000256" key="4">
    <source>
        <dbReference type="ARBA" id="ARBA00022741"/>
    </source>
</evidence>
<evidence type="ECO:0000313" key="12">
    <source>
        <dbReference type="Proteomes" id="UP000673691"/>
    </source>
</evidence>
<feature type="region of interest" description="Disordered" evidence="9">
    <location>
        <begin position="168"/>
        <end position="211"/>
    </location>
</feature>
<dbReference type="PANTHER" id="PTHR43895">
    <property type="entry name" value="CALCIUM/CALMODULIN-DEPENDENT PROTEIN KINASE KINASE-RELATED"/>
    <property type="match status" value="1"/>
</dbReference>
<dbReference type="PROSITE" id="PS50011">
    <property type="entry name" value="PROTEIN_KINASE_DOM"/>
    <property type="match status" value="1"/>
</dbReference>
<evidence type="ECO:0000256" key="7">
    <source>
        <dbReference type="ARBA" id="ARBA00047899"/>
    </source>
</evidence>
<dbReference type="EC" id="2.7.11.1" evidence="1"/>
<comment type="catalytic activity">
    <reaction evidence="7">
        <text>L-threonyl-[protein] + ATP = O-phospho-L-threonyl-[protein] + ADP + H(+)</text>
        <dbReference type="Rhea" id="RHEA:46608"/>
        <dbReference type="Rhea" id="RHEA-COMP:11060"/>
        <dbReference type="Rhea" id="RHEA-COMP:11605"/>
        <dbReference type="ChEBI" id="CHEBI:15378"/>
        <dbReference type="ChEBI" id="CHEBI:30013"/>
        <dbReference type="ChEBI" id="CHEBI:30616"/>
        <dbReference type="ChEBI" id="CHEBI:61977"/>
        <dbReference type="ChEBI" id="CHEBI:456216"/>
        <dbReference type="EC" id="2.7.11.1"/>
    </reaction>
</comment>
<feature type="region of interest" description="Disordered" evidence="9">
    <location>
        <begin position="1"/>
        <end position="37"/>
    </location>
</feature>
<gene>
    <name evidence="11" type="ORF">BJ554DRAFT_3231</name>
</gene>
<evidence type="ECO:0000256" key="9">
    <source>
        <dbReference type="SAM" id="MobiDB-lite"/>
    </source>
</evidence>
<evidence type="ECO:0000259" key="10">
    <source>
        <dbReference type="PROSITE" id="PS50011"/>
    </source>
</evidence>
<keyword evidence="6" id="KW-0067">ATP-binding</keyword>
<dbReference type="Proteomes" id="UP000673691">
    <property type="component" value="Unassembled WGS sequence"/>
</dbReference>
<dbReference type="GO" id="GO:0005524">
    <property type="term" value="F:ATP binding"/>
    <property type="evidence" value="ECO:0007669"/>
    <property type="project" value="UniProtKB-KW"/>
</dbReference>
<keyword evidence="2" id="KW-0723">Serine/threonine-protein kinase</keyword>
<protein>
    <recommendedName>
        <fullName evidence="1">non-specific serine/threonine protein kinase</fullName>
        <ecNumber evidence="1">2.7.11.1</ecNumber>
    </recommendedName>
</protein>
<feature type="domain" description="Protein kinase" evidence="10">
    <location>
        <begin position="76"/>
        <end position="346"/>
    </location>
</feature>
<evidence type="ECO:0000256" key="2">
    <source>
        <dbReference type="ARBA" id="ARBA00022527"/>
    </source>
</evidence>
<keyword evidence="12" id="KW-1185">Reference proteome</keyword>
<evidence type="ECO:0000256" key="1">
    <source>
        <dbReference type="ARBA" id="ARBA00012513"/>
    </source>
</evidence>
<dbReference type="Gene3D" id="1.10.510.10">
    <property type="entry name" value="Transferase(Phosphotransferase) domain 1"/>
    <property type="match status" value="1"/>
</dbReference>
<name>A0A8H8DG05_9FUNG</name>
<evidence type="ECO:0000256" key="3">
    <source>
        <dbReference type="ARBA" id="ARBA00022679"/>
    </source>
</evidence>
<feature type="compositionally biased region" description="Basic and acidic residues" evidence="9">
    <location>
        <begin position="185"/>
        <end position="207"/>
    </location>
</feature>
<dbReference type="PANTHER" id="PTHR43895:SF32">
    <property type="entry name" value="SERINE_THREONINE-PROTEIN KINASE CHK1"/>
    <property type="match status" value="1"/>
</dbReference>
<evidence type="ECO:0000313" key="11">
    <source>
        <dbReference type="EMBL" id="KAG5456893.1"/>
    </source>
</evidence>
<dbReference type="InterPro" id="IPR000719">
    <property type="entry name" value="Prot_kinase_dom"/>
</dbReference>
<dbReference type="GO" id="GO:0007165">
    <property type="term" value="P:signal transduction"/>
    <property type="evidence" value="ECO:0007669"/>
    <property type="project" value="TreeGrafter"/>
</dbReference>
<comment type="caution">
    <text evidence="11">The sequence shown here is derived from an EMBL/GenBank/DDBJ whole genome shotgun (WGS) entry which is preliminary data.</text>
</comment>
<evidence type="ECO:0000256" key="5">
    <source>
        <dbReference type="ARBA" id="ARBA00022777"/>
    </source>
</evidence>
<keyword evidence="3" id="KW-0808">Transferase</keyword>